<sequence length="79" mass="8728">MARQGQASQLPTGSCHTECPPRTLVAPHLYTIIRDHTEDTPPTSSPPSTTYMVKPHPVQTNSILIICTDIVRCMMDLQP</sequence>
<reference evidence="2 3" key="1">
    <citation type="journal article" date="2023" name="Sci. Data">
        <title>Genome assembly of the Korean intertidal mud-creeper Batillaria attramentaria.</title>
        <authorList>
            <person name="Patra A.K."/>
            <person name="Ho P.T."/>
            <person name="Jun S."/>
            <person name="Lee S.J."/>
            <person name="Kim Y."/>
            <person name="Won Y.J."/>
        </authorList>
    </citation>
    <scope>NUCLEOTIDE SEQUENCE [LARGE SCALE GENOMIC DNA]</scope>
    <source>
        <strain evidence="2">Wonlab-2016</strain>
    </source>
</reference>
<dbReference type="AlphaFoldDB" id="A0ABD0KSN3"/>
<keyword evidence="3" id="KW-1185">Reference proteome</keyword>
<feature type="non-terminal residue" evidence="2">
    <location>
        <position position="79"/>
    </location>
</feature>
<dbReference type="Proteomes" id="UP001519460">
    <property type="component" value="Unassembled WGS sequence"/>
</dbReference>
<feature type="compositionally biased region" description="Low complexity" evidence="1">
    <location>
        <begin position="40"/>
        <end position="50"/>
    </location>
</feature>
<proteinExistence type="predicted"/>
<evidence type="ECO:0000313" key="2">
    <source>
        <dbReference type="EMBL" id="KAK7489762.1"/>
    </source>
</evidence>
<comment type="caution">
    <text evidence="2">The sequence shown here is derived from an EMBL/GenBank/DDBJ whole genome shotgun (WGS) entry which is preliminary data.</text>
</comment>
<protein>
    <submittedName>
        <fullName evidence="2">Uncharacterized protein</fullName>
    </submittedName>
</protein>
<accession>A0ABD0KSN3</accession>
<organism evidence="2 3">
    <name type="scientific">Batillaria attramentaria</name>
    <dbReference type="NCBI Taxonomy" id="370345"/>
    <lineage>
        <taxon>Eukaryota</taxon>
        <taxon>Metazoa</taxon>
        <taxon>Spiralia</taxon>
        <taxon>Lophotrochozoa</taxon>
        <taxon>Mollusca</taxon>
        <taxon>Gastropoda</taxon>
        <taxon>Caenogastropoda</taxon>
        <taxon>Sorbeoconcha</taxon>
        <taxon>Cerithioidea</taxon>
        <taxon>Batillariidae</taxon>
        <taxon>Batillaria</taxon>
    </lineage>
</organism>
<evidence type="ECO:0000256" key="1">
    <source>
        <dbReference type="SAM" id="MobiDB-lite"/>
    </source>
</evidence>
<gene>
    <name evidence="2" type="ORF">BaRGS_00018944</name>
</gene>
<dbReference type="EMBL" id="JACVVK020000134">
    <property type="protein sequence ID" value="KAK7489762.1"/>
    <property type="molecule type" value="Genomic_DNA"/>
</dbReference>
<name>A0ABD0KSN3_9CAEN</name>
<evidence type="ECO:0000313" key="3">
    <source>
        <dbReference type="Proteomes" id="UP001519460"/>
    </source>
</evidence>
<feature type="region of interest" description="Disordered" evidence="1">
    <location>
        <begin position="34"/>
        <end position="54"/>
    </location>
</feature>